<evidence type="ECO:0000313" key="2">
    <source>
        <dbReference type="EMBL" id="TKC02684.1"/>
    </source>
</evidence>
<comment type="caution">
    <text evidence="2">The sequence shown here is derived from an EMBL/GenBank/DDBJ whole genome shotgun (WGS) entry which is preliminary data.</text>
</comment>
<sequence>MVTPKIKKYIFTILRSPFKKFGINCKSIYQPKLKKETMKNVLKLGACVIAIVISVSSCDYFSTSQKNNSNDTTQIDTSTINTNKIDTAKINSNQKNAILDTLKQ</sequence>
<evidence type="ECO:0000313" key="3">
    <source>
        <dbReference type="Proteomes" id="UP000310477"/>
    </source>
</evidence>
<name>A0A4U1CEN8_9SPHI</name>
<reference evidence="2 3" key="1">
    <citation type="submission" date="2019-04" db="EMBL/GenBank/DDBJ databases">
        <title>Pedobacter sp. AR-2-6 sp. nov., isolated from Arctic soil.</title>
        <authorList>
            <person name="Dahal R.H."/>
            <person name="Kim D.-U."/>
        </authorList>
    </citation>
    <scope>NUCLEOTIDE SEQUENCE [LARGE SCALE GENOMIC DNA]</scope>
    <source>
        <strain evidence="2 3">AR-2-6</strain>
    </source>
</reference>
<keyword evidence="1" id="KW-0472">Membrane</keyword>
<evidence type="ECO:0000256" key="1">
    <source>
        <dbReference type="SAM" id="Phobius"/>
    </source>
</evidence>
<dbReference type="EMBL" id="SWBO01000002">
    <property type="protein sequence ID" value="TKC02684.1"/>
    <property type="molecule type" value="Genomic_DNA"/>
</dbReference>
<proteinExistence type="predicted"/>
<keyword evidence="3" id="KW-1185">Reference proteome</keyword>
<feature type="transmembrane region" description="Helical" evidence="1">
    <location>
        <begin position="41"/>
        <end position="62"/>
    </location>
</feature>
<protein>
    <submittedName>
        <fullName evidence="2">Uncharacterized protein</fullName>
    </submittedName>
</protein>
<dbReference type="AlphaFoldDB" id="A0A4U1CEN8"/>
<keyword evidence="1" id="KW-1133">Transmembrane helix</keyword>
<accession>A0A4U1CEN8</accession>
<gene>
    <name evidence="2" type="ORF">FA045_05245</name>
</gene>
<keyword evidence="1" id="KW-0812">Transmembrane</keyword>
<organism evidence="2 3">
    <name type="scientific">Pedobacter cryotolerans</name>
    <dbReference type="NCBI Taxonomy" id="2571270"/>
    <lineage>
        <taxon>Bacteria</taxon>
        <taxon>Pseudomonadati</taxon>
        <taxon>Bacteroidota</taxon>
        <taxon>Sphingobacteriia</taxon>
        <taxon>Sphingobacteriales</taxon>
        <taxon>Sphingobacteriaceae</taxon>
        <taxon>Pedobacter</taxon>
    </lineage>
</organism>
<dbReference type="Proteomes" id="UP000310477">
    <property type="component" value="Unassembled WGS sequence"/>
</dbReference>